<organism evidence="10 11">
    <name type="scientific">Xanthomonas axonopodis</name>
    <dbReference type="NCBI Taxonomy" id="53413"/>
    <lineage>
        <taxon>Bacteria</taxon>
        <taxon>Pseudomonadati</taxon>
        <taxon>Pseudomonadota</taxon>
        <taxon>Gammaproteobacteria</taxon>
        <taxon>Lysobacterales</taxon>
        <taxon>Lysobacteraceae</taxon>
        <taxon>Xanthomonas</taxon>
    </lineage>
</organism>
<name>A0A0P6VA22_9XANT</name>
<evidence type="ECO:0000256" key="8">
    <source>
        <dbReference type="ARBA" id="ARBA00023136"/>
    </source>
</evidence>
<comment type="caution">
    <text evidence="9">Lacks conserved residue(s) required for the propagation of feature annotation.</text>
</comment>
<feature type="transmembrane region" description="Helical" evidence="9">
    <location>
        <begin position="148"/>
        <end position="167"/>
    </location>
</feature>
<dbReference type="InterPro" id="IPR004485">
    <property type="entry name" value="Cobalamin_biosynth_CobD/CbiB"/>
</dbReference>
<dbReference type="GO" id="GO:0005886">
    <property type="term" value="C:plasma membrane"/>
    <property type="evidence" value="ECO:0007669"/>
    <property type="project" value="UniProtKB-SubCell"/>
</dbReference>
<evidence type="ECO:0000256" key="3">
    <source>
        <dbReference type="ARBA" id="ARBA00006263"/>
    </source>
</evidence>
<evidence type="ECO:0000256" key="2">
    <source>
        <dbReference type="ARBA" id="ARBA00004953"/>
    </source>
</evidence>
<accession>A0A0P6VA22</accession>
<dbReference type="Proteomes" id="UP000054035">
    <property type="component" value="Unassembled WGS sequence"/>
</dbReference>
<keyword evidence="6 9" id="KW-0812">Transmembrane</keyword>
<dbReference type="PATRIC" id="fig|53413.25.peg.2509"/>
<feature type="transmembrane region" description="Helical" evidence="9">
    <location>
        <begin position="48"/>
        <end position="69"/>
    </location>
</feature>
<dbReference type="GO" id="GO:0048472">
    <property type="term" value="F:threonine-phosphate decarboxylase activity"/>
    <property type="evidence" value="ECO:0007669"/>
    <property type="project" value="InterPro"/>
</dbReference>
<dbReference type="EMBL" id="JFAQ01000252">
    <property type="protein sequence ID" value="KPL47535.1"/>
    <property type="molecule type" value="Genomic_DNA"/>
</dbReference>
<dbReference type="Pfam" id="PF03186">
    <property type="entry name" value="CobD_Cbib"/>
    <property type="match status" value="1"/>
</dbReference>
<comment type="caution">
    <text evidence="10">The sequence shown here is derived from an EMBL/GenBank/DDBJ whole genome shotgun (WGS) entry which is preliminary data.</text>
</comment>
<proteinExistence type="inferred from homology"/>
<evidence type="ECO:0000256" key="4">
    <source>
        <dbReference type="ARBA" id="ARBA00022475"/>
    </source>
</evidence>
<dbReference type="NCBIfam" id="TIGR00380">
    <property type="entry name" value="cobal_cbiB"/>
    <property type="match status" value="1"/>
</dbReference>
<dbReference type="UniPathway" id="UPA00148"/>
<evidence type="ECO:0000313" key="11">
    <source>
        <dbReference type="Proteomes" id="UP000054035"/>
    </source>
</evidence>
<dbReference type="AlphaFoldDB" id="A0A0P6VA22"/>
<keyword evidence="8 9" id="KW-0472">Membrane</keyword>
<dbReference type="RefSeq" id="WP_054320666.1">
    <property type="nucleotide sequence ID" value="NZ_JFAQ01000252.1"/>
</dbReference>
<sequence>MLLVIATAAVFLDLLLGEPRRGHPLVLFGNWVQRVEARLHRDRRSAGVLVWCVSVLPLTCVAAVLQWGLWCVSPRAAAGFAAITLYLALGLRSLGEHPQAVIDALRATDLPAARAAVGRIVSRDTAARDATQVAAAATESVLENGSDAVFAALFWGVALGAPGAVLYRLSNTLDAMWGYRTPRYVNFGWASARIDDALNWLPARLTAATYAVLGRTRAGMRCAWRQGRGWKSPNAGPVMAAGAGVLHVQLGGPAPYHGHWQGRPALGEGAAASANSVQRALRLVRAGHRAGDVMIGMRMVWRLTSMHQLTVHDGAGGVAPAPGARDP</sequence>
<evidence type="ECO:0000256" key="6">
    <source>
        <dbReference type="ARBA" id="ARBA00022692"/>
    </source>
</evidence>
<reference evidence="10 11" key="1">
    <citation type="submission" date="2014-02" db="EMBL/GenBank/DDBJ databases">
        <title>Genome sequence of Xanthomonas axonopodis DSM 3585 (T).</title>
        <authorList>
            <person name="Midha S."/>
            <person name="Patil P.B."/>
        </authorList>
    </citation>
    <scope>NUCLEOTIDE SEQUENCE [LARGE SCALE GENOMIC DNA]</scope>
    <source>
        <strain evidence="10 11">DSM 3585</strain>
    </source>
</reference>
<evidence type="ECO:0000256" key="7">
    <source>
        <dbReference type="ARBA" id="ARBA00022989"/>
    </source>
</evidence>
<dbReference type="GO" id="GO:0009236">
    <property type="term" value="P:cobalamin biosynthetic process"/>
    <property type="evidence" value="ECO:0007669"/>
    <property type="project" value="UniProtKB-UniRule"/>
</dbReference>
<dbReference type="HAMAP" id="MF_00024">
    <property type="entry name" value="CobD_CbiB"/>
    <property type="match status" value="1"/>
</dbReference>
<comment type="subcellular location">
    <subcellularLocation>
        <location evidence="1 9">Cell membrane</location>
        <topology evidence="1 9">Multi-pass membrane protein</topology>
    </subcellularLocation>
</comment>
<gene>
    <name evidence="9" type="primary">cobD</name>
    <name evidence="10" type="ORF">XAXN_19265</name>
</gene>
<dbReference type="PANTHER" id="PTHR34308:SF1">
    <property type="entry name" value="COBALAMIN BIOSYNTHESIS PROTEIN CBIB"/>
    <property type="match status" value="1"/>
</dbReference>
<dbReference type="PANTHER" id="PTHR34308">
    <property type="entry name" value="COBALAMIN BIOSYNTHESIS PROTEIN CBIB"/>
    <property type="match status" value="1"/>
</dbReference>
<keyword evidence="5 9" id="KW-0169">Cobalamin biosynthesis</keyword>
<evidence type="ECO:0000256" key="9">
    <source>
        <dbReference type="HAMAP-Rule" id="MF_00024"/>
    </source>
</evidence>
<evidence type="ECO:0000256" key="5">
    <source>
        <dbReference type="ARBA" id="ARBA00022573"/>
    </source>
</evidence>
<protein>
    <recommendedName>
        <fullName evidence="9">Cobalamin biosynthesis protein CobD</fullName>
    </recommendedName>
</protein>
<comment type="similarity">
    <text evidence="3 9">Belongs to the CobD/CbiB family.</text>
</comment>
<comment type="function">
    <text evidence="9">Converts cobyric acid to cobinamide by the addition of aminopropanol on the F carboxylic group.</text>
</comment>
<comment type="pathway">
    <text evidence="2 9">Cofactor biosynthesis; adenosylcobalamin biosynthesis.</text>
</comment>
<dbReference type="GO" id="GO:0015420">
    <property type="term" value="F:ABC-type vitamin B12 transporter activity"/>
    <property type="evidence" value="ECO:0007669"/>
    <property type="project" value="UniProtKB-UniRule"/>
</dbReference>
<evidence type="ECO:0000313" key="10">
    <source>
        <dbReference type="EMBL" id="KPL47535.1"/>
    </source>
</evidence>
<keyword evidence="7 9" id="KW-1133">Transmembrane helix</keyword>
<keyword evidence="4 9" id="KW-1003">Cell membrane</keyword>
<evidence type="ECO:0000256" key="1">
    <source>
        <dbReference type="ARBA" id="ARBA00004651"/>
    </source>
</evidence>
<dbReference type="OrthoDB" id="9811967at2"/>